<keyword evidence="2" id="KW-0812">Transmembrane</keyword>
<dbReference type="OMA" id="SKRFEIW"/>
<dbReference type="SMART" id="SM00213">
    <property type="entry name" value="UBQ"/>
    <property type="match status" value="1"/>
</dbReference>
<dbReference type="OrthoDB" id="267397at2759"/>
<dbReference type="Proteomes" id="UP000036987">
    <property type="component" value="Unassembled WGS sequence"/>
</dbReference>
<feature type="domain" description="Ubiquitin-like" evidence="3">
    <location>
        <begin position="26"/>
        <end position="86"/>
    </location>
</feature>
<feature type="region of interest" description="Disordered" evidence="1">
    <location>
        <begin position="1"/>
        <end position="21"/>
    </location>
</feature>
<dbReference type="PANTHER" id="PTHR15204">
    <property type="entry name" value="LARGE PROLINE-RICH PROTEIN BAG6"/>
    <property type="match status" value="1"/>
</dbReference>
<dbReference type="PANTHER" id="PTHR15204:SF5">
    <property type="entry name" value="LARGE PROLINE-RICH PROTEIN BAG6 ISOFORM X1"/>
    <property type="match status" value="1"/>
</dbReference>
<dbReference type="SUPFAM" id="SSF54236">
    <property type="entry name" value="Ubiquitin-like"/>
    <property type="match status" value="1"/>
</dbReference>
<reference evidence="5" key="1">
    <citation type="journal article" date="2016" name="Nature">
        <title>The genome of the seagrass Zostera marina reveals angiosperm adaptation to the sea.</title>
        <authorList>
            <person name="Olsen J.L."/>
            <person name="Rouze P."/>
            <person name="Verhelst B."/>
            <person name="Lin Y.-C."/>
            <person name="Bayer T."/>
            <person name="Collen J."/>
            <person name="Dattolo E."/>
            <person name="De Paoli E."/>
            <person name="Dittami S."/>
            <person name="Maumus F."/>
            <person name="Michel G."/>
            <person name="Kersting A."/>
            <person name="Lauritano C."/>
            <person name="Lohaus R."/>
            <person name="Toepel M."/>
            <person name="Tonon T."/>
            <person name="Vanneste K."/>
            <person name="Amirebrahimi M."/>
            <person name="Brakel J."/>
            <person name="Bostroem C."/>
            <person name="Chovatia M."/>
            <person name="Grimwood J."/>
            <person name="Jenkins J.W."/>
            <person name="Jueterbock A."/>
            <person name="Mraz A."/>
            <person name="Stam W.T."/>
            <person name="Tice H."/>
            <person name="Bornberg-Bauer E."/>
            <person name="Green P.J."/>
            <person name="Pearson G.A."/>
            <person name="Procaccini G."/>
            <person name="Duarte C.M."/>
            <person name="Schmutz J."/>
            <person name="Reusch T.B.H."/>
            <person name="Van de Peer Y."/>
        </authorList>
    </citation>
    <scope>NUCLEOTIDE SEQUENCE [LARGE SCALE GENOMIC DNA]</scope>
    <source>
        <strain evidence="5">cv. Finnish</strain>
    </source>
</reference>
<evidence type="ECO:0000256" key="2">
    <source>
        <dbReference type="SAM" id="Phobius"/>
    </source>
</evidence>
<dbReference type="Gene3D" id="3.10.20.90">
    <property type="entry name" value="Phosphatidylinositol 3-kinase Catalytic Subunit, Chain A, domain 1"/>
    <property type="match status" value="1"/>
</dbReference>
<evidence type="ECO:0000313" key="4">
    <source>
        <dbReference type="EMBL" id="KMZ63634.1"/>
    </source>
</evidence>
<dbReference type="Pfam" id="PF00240">
    <property type="entry name" value="ubiquitin"/>
    <property type="match status" value="1"/>
</dbReference>
<keyword evidence="5" id="KW-1185">Reference proteome</keyword>
<keyword evidence="2" id="KW-1133">Transmembrane helix</keyword>
<dbReference type="InterPro" id="IPR000626">
    <property type="entry name" value="Ubiquitin-like_dom"/>
</dbReference>
<organism evidence="4 5">
    <name type="scientific">Zostera marina</name>
    <name type="common">Eelgrass</name>
    <dbReference type="NCBI Taxonomy" id="29655"/>
    <lineage>
        <taxon>Eukaryota</taxon>
        <taxon>Viridiplantae</taxon>
        <taxon>Streptophyta</taxon>
        <taxon>Embryophyta</taxon>
        <taxon>Tracheophyta</taxon>
        <taxon>Spermatophyta</taxon>
        <taxon>Magnoliopsida</taxon>
        <taxon>Liliopsida</taxon>
        <taxon>Zosteraceae</taxon>
        <taxon>Zostera</taxon>
    </lineage>
</organism>
<comment type="caution">
    <text evidence="4">The sequence shown here is derived from an EMBL/GenBank/DDBJ whole genome shotgun (WGS) entry which is preliminary data.</text>
</comment>
<keyword evidence="2" id="KW-0472">Membrane</keyword>
<dbReference type="PROSITE" id="PS50053">
    <property type="entry name" value="UBIQUITIN_2"/>
    <property type="match status" value="1"/>
</dbReference>
<gene>
    <name evidence="4" type="ORF">ZOSMA_3G01160</name>
</gene>
<dbReference type="EMBL" id="LFYR01001213">
    <property type="protein sequence ID" value="KMZ63634.1"/>
    <property type="molecule type" value="Genomic_DNA"/>
</dbReference>
<evidence type="ECO:0000313" key="5">
    <source>
        <dbReference type="Proteomes" id="UP000036987"/>
    </source>
</evidence>
<evidence type="ECO:0000256" key="1">
    <source>
        <dbReference type="SAM" id="MobiDB-lite"/>
    </source>
</evidence>
<name>A0A0K9P3T6_ZOSMR</name>
<dbReference type="AlphaFoldDB" id="A0A0K9P3T6"/>
<feature type="transmembrane region" description="Helical" evidence="2">
    <location>
        <begin position="81"/>
        <end position="99"/>
    </location>
</feature>
<dbReference type="STRING" id="29655.A0A0K9P3T6"/>
<sequence>MADGSNSSPPIKASGDVASSSEEGLVNINIKTLDSNIFSFRVDKTKPVSLLKETIAGAVGVPAEQQRLIFKGKVLKDDQHLSVYRIFFPNIFLFLFYHLPYS</sequence>
<dbReference type="InterPro" id="IPR029071">
    <property type="entry name" value="Ubiquitin-like_domsf"/>
</dbReference>
<proteinExistence type="predicted"/>
<protein>
    <recommendedName>
        <fullName evidence="3">Ubiquitin-like domain-containing protein</fullName>
    </recommendedName>
</protein>
<evidence type="ECO:0000259" key="3">
    <source>
        <dbReference type="PROSITE" id="PS50053"/>
    </source>
</evidence>
<accession>A0A0K9P3T6</accession>